<feature type="compositionally biased region" description="Low complexity" evidence="1">
    <location>
        <begin position="138"/>
        <end position="163"/>
    </location>
</feature>
<evidence type="ECO:0000256" key="2">
    <source>
        <dbReference type="SAM" id="Phobius"/>
    </source>
</evidence>
<accession>A0AAV9HW38</accession>
<proteinExistence type="predicted"/>
<feature type="region of interest" description="Disordered" evidence="1">
    <location>
        <begin position="120"/>
        <end position="170"/>
    </location>
</feature>
<feature type="transmembrane region" description="Helical" evidence="2">
    <location>
        <begin position="92"/>
        <end position="114"/>
    </location>
</feature>
<keyword evidence="2" id="KW-0472">Membrane</keyword>
<comment type="caution">
    <text evidence="3">The sequence shown here is derived from an EMBL/GenBank/DDBJ whole genome shotgun (WGS) entry which is preliminary data.</text>
</comment>
<keyword evidence="2" id="KW-1133">Transmembrane helix</keyword>
<dbReference type="AlphaFoldDB" id="A0AAV9HW38"/>
<feature type="compositionally biased region" description="Low complexity" evidence="1">
    <location>
        <begin position="355"/>
        <end position="369"/>
    </location>
</feature>
<sequence>MVPARHTDVGRADAFRELDTHKVVYCFGHSNKEVVPENSLPEIAWHDAPELLYPAAGFSIDDKFNTTPAPKNYERPRSRFRFWSNWSARRRWWAAGLGAASAILIVGLAVGLVFGTKNNSSRGAGPDDSSDKSGQRPSTSPSGSSNSNSNSNSSTTTTAGPASMCNGDPHNQVRRGVLTAEFIDSRLFIFARHKSNKGIYYLSLPSSYFSSSPSPANTPSWTRLLPSGKVFLAPPSSTTWLYNGTIRLSIFAVSSNSSNVLSASYLPSQGGWDSEWTSLGGTALSTVSLCKFPAGFSELHLPDDQERVDPWTIEPFSSGGPEQTRVISHSRYDTAKDDFYGRWDRVNTIADAGDSSYYSSSSSSSSSSSAPEARPFTPTSGPAVICGRGNPVSSVLVYSNETSTLKLRHRTAAPSPSGEHDWRWTDWFDLGGPPLLRNSTSSRESGEGARGGFVGDPVMPLYNPEAEQNREWHFLGTGADGHVYALKWNNGSQALSPGYKPEMVDLGNGGGGEEGFGSLPGVVVVVPPSRKRQMHIVVARKADGGLMHKYYQDGSGWDGEWEDLGVKAKSAPYVTGWINERGQTFTGVAFVDGEDGLVFASWETADELRWKGLAVWKRFGGEPLSVESVCL</sequence>
<organism evidence="3 4">
    <name type="scientific">Cladorrhinum samala</name>
    <dbReference type="NCBI Taxonomy" id="585594"/>
    <lineage>
        <taxon>Eukaryota</taxon>
        <taxon>Fungi</taxon>
        <taxon>Dikarya</taxon>
        <taxon>Ascomycota</taxon>
        <taxon>Pezizomycotina</taxon>
        <taxon>Sordariomycetes</taxon>
        <taxon>Sordariomycetidae</taxon>
        <taxon>Sordariales</taxon>
        <taxon>Podosporaceae</taxon>
        <taxon>Cladorrhinum</taxon>
    </lineage>
</organism>
<evidence type="ECO:0000313" key="4">
    <source>
        <dbReference type="Proteomes" id="UP001321749"/>
    </source>
</evidence>
<gene>
    <name evidence="3" type="ORF">QBC42DRAFT_344604</name>
</gene>
<name>A0AAV9HW38_9PEZI</name>
<protein>
    <recommendedName>
        <fullName evidence="5">Fucose-specific lectin</fullName>
    </recommendedName>
</protein>
<evidence type="ECO:0000256" key="1">
    <source>
        <dbReference type="SAM" id="MobiDB-lite"/>
    </source>
</evidence>
<keyword evidence="4" id="KW-1185">Reference proteome</keyword>
<reference evidence="3" key="1">
    <citation type="journal article" date="2023" name="Mol. Phylogenet. Evol.">
        <title>Genome-scale phylogeny and comparative genomics of the fungal order Sordariales.</title>
        <authorList>
            <person name="Hensen N."/>
            <person name="Bonometti L."/>
            <person name="Westerberg I."/>
            <person name="Brannstrom I.O."/>
            <person name="Guillou S."/>
            <person name="Cros-Aarteil S."/>
            <person name="Calhoun S."/>
            <person name="Haridas S."/>
            <person name="Kuo A."/>
            <person name="Mondo S."/>
            <person name="Pangilinan J."/>
            <person name="Riley R."/>
            <person name="LaButti K."/>
            <person name="Andreopoulos B."/>
            <person name="Lipzen A."/>
            <person name="Chen C."/>
            <person name="Yan M."/>
            <person name="Daum C."/>
            <person name="Ng V."/>
            <person name="Clum A."/>
            <person name="Steindorff A."/>
            <person name="Ohm R.A."/>
            <person name="Martin F."/>
            <person name="Silar P."/>
            <person name="Natvig D.O."/>
            <person name="Lalanne C."/>
            <person name="Gautier V."/>
            <person name="Ament-Velasquez S.L."/>
            <person name="Kruys A."/>
            <person name="Hutchinson M.I."/>
            <person name="Powell A.J."/>
            <person name="Barry K."/>
            <person name="Miller A.N."/>
            <person name="Grigoriev I.V."/>
            <person name="Debuchy R."/>
            <person name="Gladieux P."/>
            <person name="Hiltunen Thoren M."/>
            <person name="Johannesson H."/>
        </authorList>
    </citation>
    <scope>NUCLEOTIDE SEQUENCE</scope>
    <source>
        <strain evidence="3">PSN324</strain>
    </source>
</reference>
<dbReference type="SUPFAM" id="SSF89372">
    <property type="entry name" value="Fucose-specific lectin"/>
    <property type="match status" value="1"/>
</dbReference>
<keyword evidence="2" id="KW-0812">Transmembrane</keyword>
<reference evidence="3" key="2">
    <citation type="submission" date="2023-06" db="EMBL/GenBank/DDBJ databases">
        <authorList>
            <consortium name="Lawrence Berkeley National Laboratory"/>
            <person name="Mondo S.J."/>
            <person name="Hensen N."/>
            <person name="Bonometti L."/>
            <person name="Westerberg I."/>
            <person name="Brannstrom I.O."/>
            <person name="Guillou S."/>
            <person name="Cros-Aarteil S."/>
            <person name="Calhoun S."/>
            <person name="Haridas S."/>
            <person name="Kuo A."/>
            <person name="Pangilinan J."/>
            <person name="Riley R."/>
            <person name="Labutti K."/>
            <person name="Andreopoulos B."/>
            <person name="Lipzen A."/>
            <person name="Chen C."/>
            <person name="Yanf M."/>
            <person name="Daum C."/>
            <person name="Ng V."/>
            <person name="Clum A."/>
            <person name="Steindorff A."/>
            <person name="Ohm R."/>
            <person name="Martin F."/>
            <person name="Silar P."/>
            <person name="Natvig D."/>
            <person name="Lalanne C."/>
            <person name="Gautier V."/>
            <person name="Ament-Velasquez S.L."/>
            <person name="Kruys A."/>
            <person name="Hutchinson M.I."/>
            <person name="Powell A.J."/>
            <person name="Barry K."/>
            <person name="Miller A.N."/>
            <person name="Grigoriev I.V."/>
            <person name="Debuchy R."/>
            <person name="Gladieux P."/>
            <person name="Thoren M.H."/>
            <person name="Johannesson H."/>
        </authorList>
    </citation>
    <scope>NUCLEOTIDE SEQUENCE</scope>
    <source>
        <strain evidence="3">PSN324</strain>
    </source>
</reference>
<evidence type="ECO:0008006" key="5">
    <source>
        <dbReference type="Google" id="ProtNLM"/>
    </source>
</evidence>
<evidence type="ECO:0000313" key="3">
    <source>
        <dbReference type="EMBL" id="KAK4464543.1"/>
    </source>
</evidence>
<feature type="region of interest" description="Disordered" evidence="1">
    <location>
        <begin position="354"/>
        <end position="384"/>
    </location>
</feature>
<dbReference type="EMBL" id="MU864947">
    <property type="protein sequence ID" value="KAK4464543.1"/>
    <property type="molecule type" value="Genomic_DNA"/>
</dbReference>
<dbReference type="Proteomes" id="UP001321749">
    <property type="component" value="Unassembled WGS sequence"/>
</dbReference>